<dbReference type="PROSITE" id="PS50110">
    <property type="entry name" value="RESPONSE_REGULATORY"/>
    <property type="match status" value="1"/>
</dbReference>
<dbReference type="CDD" id="cd01949">
    <property type="entry name" value="GGDEF"/>
    <property type="match status" value="1"/>
</dbReference>
<dbReference type="InterPro" id="IPR050469">
    <property type="entry name" value="Diguanylate_Cyclase"/>
</dbReference>
<comment type="caution">
    <text evidence="4">The sequence shown here is derived from an EMBL/GenBank/DDBJ whole genome shotgun (WGS) entry which is preliminary data.</text>
</comment>
<dbReference type="InterPro" id="IPR043128">
    <property type="entry name" value="Rev_trsase/Diguanyl_cyclase"/>
</dbReference>
<dbReference type="SMART" id="SM00448">
    <property type="entry name" value="REC"/>
    <property type="match status" value="1"/>
</dbReference>
<dbReference type="Proteomes" id="UP000094296">
    <property type="component" value="Unassembled WGS sequence"/>
</dbReference>
<accession>A0A1E5G2H7</accession>
<dbReference type="InterPro" id="IPR011006">
    <property type="entry name" value="CheY-like_superfamily"/>
</dbReference>
<dbReference type="EMBL" id="MIJE01000030">
    <property type="protein sequence ID" value="OEF96741.1"/>
    <property type="molecule type" value="Genomic_DNA"/>
</dbReference>
<dbReference type="PANTHER" id="PTHR45138">
    <property type="entry name" value="REGULATORY COMPONENTS OF SENSORY TRANSDUCTION SYSTEM"/>
    <property type="match status" value="1"/>
</dbReference>
<dbReference type="CDD" id="cd17574">
    <property type="entry name" value="REC_OmpR"/>
    <property type="match status" value="1"/>
</dbReference>
<evidence type="ECO:0000259" key="2">
    <source>
        <dbReference type="PROSITE" id="PS50110"/>
    </source>
</evidence>
<dbReference type="InterPro" id="IPR001789">
    <property type="entry name" value="Sig_transdc_resp-reg_receiver"/>
</dbReference>
<dbReference type="GO" id="GO:1902201">
    <property type="term" value="P:negative regulation of bacterial-type flagellum-dependent cell motility"/>
    <property type="evidence" value="ECO:0007669"/>
    <property type="project" value="TreeGrafter"/>
</dbReference>
<dbReference type="RefSeq" id="WP_069643324.1">
    <property type="nucleotide sequence ID" value="NZ_MIJE01000030.1"/>
</dbReference>
<name>A0A1E5G2H7_9FIRM</name>
<dbReference type="PROSITE" id="PS50887">
    <property type="entry name" value="GGDEF"/>
    <property type="match status" value="1"/>
</dbReference>
<dbReference type="Pfam" id="PF00072">
    <property type="entry name" value="Response_reg"/>
    <property type="match status" value="1"/>
</dbReference>
<keyword evidence="1" id="KW-0597">Phosphoprotein</keyword>
<feature type="domain" description="GGDEF" evidence="3">
    <location>
        <begin position="168"/>
        <end position="305"/>
    </location>
</feature>
<dbReference type="GO" id="GO:0052621">
    <property type="term" value="F:diguanylate cyclase activity"/>
    <property type="evidence" value="ECO:0007669"/>
    <property type="project" value="TreeGrafter"/>
</dbReference>
<dbReference type="NCBIfam" id="TIGR00254">
    <property type="entry name" value="GGDEF"/>
    <property type="match status" value="1"/>
</dbReference>
<dbReference type="Pfam" id="PF00990">
    <property type="entry name" value="GGDEF"/>
    <property type="match status" value="1"/>
</dbReference>
<reference evidence="4 5" key="1">
    <citation type="submission" date="2016-09" db="EMBL/GenBank/DDBJ databases">
        <title>Draft genome sequence for the type strain of Desulfuribacillus alkaliarsenatis AHT28, an obligately anaerobic, sulfidogenic bacterium isolated from Russian soda lake sediments.</title>
        <authorList>
            <person name="Abin C.A."/>
            <person name="Hollibaugh J.T."/>
        </authorList>
    </citation>
    <scope>NUCLEOTIDE SEQUENCE [LARGE SCALE GENOMIC DNA]</scope>
    <source>
        <strain evidence="4 5">AHT28</strain>
    </source>
</reference>
<dbReference type="InterPro" id="IPR029787">
    <property type="entry name" value="Nucleotide_cyclase"/>
</dbReference>
<organism evidence="4 5">
    <name type="scientific">Desulfuribacillus alkaliarsenatis</name>
    <dbReference type="NCBI Taxonomy" id="766136"/>
    <lineage>
        <taxon>Bacteria</taxon>
        <taxon>Bacillati</taxon>
        <taxon>Bacillota</taxon>
        <taxon>Desulfuribacillia</taxon>
        <taxon>Desulfuribacillales</taxon>
        <taxon>Desulfuribacillaceae</taxon>
        <taxon>Desulfuribacillus</taxon>
    </lineage>
</organism>
<proteinExistence type="predicted"/>
<dbReference type="FunFam" id="3.30.70.270:FF:000001">
    <property type="entry name" value="Diguanylate cyclase domain protein"/>
    <property type="match status" value="1"/>
</dbReference>
<evidence type="ECO:0008006" key="6">
    <source>
        <dbReference type="Google" id="ProtNLM"/>
    </source>
</evidence>
<dbReference type="GO" id="GO:0043709">
    <property type="term" value="P:cell adhesion involved in single-species biofilm formation"/>
    <property type="evidence" value="ECO:0007669"/>
    <property type="project" value="TreeGrafter"/>
</dbReference>
<dbReference type="SUPFAM" id="SSF55073">
    <property type="entry name" value="Nucleotide cyclase"/>
    <property type="match status" value="1"/>
</dbReference>
<sequence length="307" mass="34981">MIVLTVDDCQLTQRLIKDVLQENSGIEIRQAFSGEECLEKLSEDIDLILLDITMPGKDGLEICNIIKQKQNYEDVPVMIITQNDDVVTLERAFSVGASDYICKPFNEVELRVRVRSLLQLCKEMKKRKAREEELMMQTMVDGLTGIANRRFLDHMIHREWKLALRNQQPLSIILFDVDYFKLYNDNFGHLAGDEVLKALAITAKKQLKRSSDIIARYGGEEFVVVLPNTPASGAYLVAEDIRKSIEELKIPHLYSLASNKITVSLGIAEYKKCLDGSPDILISEADKALYLAKKQGRNQVVYIYETY</sequence>
<dbReference type="AlphaFoldDB" id="A0A1E5G2H7"/>
<feature type="modified residue" description="4-aspartylphosphate" evidence="1">
    <location>
        <position position="51"/>
    </location>
</feature>
<evidence type="ECO:0000313" key="4">
    <source>
        <dbReference type="EMBL" id="OEF96741.1"/>
    </source>
</evidence>
<evidence type="ECO:0000259" key="3">
    <source>
        <dbReference type="PROSITE" id="PS50887"/>
    </source>
</evidence>
<dbReference type="SMART" id="SM00267">
    <property type="entry name" value="GGDEF"/>
    <property type="match status" value="1"/>
</dbReference>
<evidence type="ECO:0000313" key="5">
    <source>
        <dbReference type="Proteomes" id="UP000094296"/>
    </source>
</evidence>
<evidence type="ECO:0000256" key="1">
    <source>
        <dbReference type="PROSITE-ProRule" id="PRU00169"/>
    </source>
</evidence>
<dbReference type="OrthoDB" id="9759607at2"/>
<dbReference type="PANTHER" id="PTHR45138:SF9">
    <property type="entry name" value="DIGUANYLATE CYCLASE DGCM-RELATED"/>
    <property type="match status" value="1"/>
</dbReference>
<dbReference type="STRING" id="766136.BHF68_06620"/>
<dbReference type="Gene3D" id="3.40.50.2300">
    <property type="match status" value="1"/>
</dbReference>
<dbReference type="GO" id="GO:0005886">
    <property type="term" value="C:plasma membrane"/>
    <property type="evidence" value="ECO:0007669"/>
    <property type="project" value="TreeGrafter"/>
</dbReference>
<dbReference type="InterPro" id="IPR000160">
    <property type="entry name" value="GGDEF_dom"/>
</dbReference>
<dbReference type="GO" id="GO:0000160">
    <property type="term" value="P:phosphorelay signal transduction system"/>
    <property type="evidence" value="ECO:0007669"/>
    <property type="project" value="InterPro"/>
</dbReference>
<gene>
    <name evidence="4" type="ORF">BHF68_06620</name>
</gene>
<keyword evidence="5" id="KW-1185">Reference proteome</keyword>
<feature type="domain" description="Response regulatory" evidence="2">
    <location>
        <begin position="2"/>
        <end position="118"/>
    </location>
</feature>
<dbReference type="Gene3D" id="3.30.70.270">
    <property type="match status" value="1"/>
</dbReference>
<protein>
    <recommendedName>
        <fullName evidence="6">Diguanylate cyclase response regulator</fullName>
    </recommendedName>
</protein>
<dbReference type="SUPFAM" id="SSF52172">
    <property type="entry name" value="CheY-like"/>
    <property type="match status" value="1"/>
</dbReference>